<dbReference type="GO" id="GO:0005829">
    <property type="term" value="C:cytosol"/>
    <property type="evidence" value="ECO:0007669"/>
    <property type="project" value="TreeGrafter"/>
</dbReference>
<dbReference type="EC" id="3.4.21.-" evidence="6"/>
<feature type="domain" description="Peptidase S9 prolyl oligopeptidase catalytic" evidence="7">
    <location>
        <begin position="499"/>
        <end position="711"/>
    </location>
</feature>
<feature type="domain" description="Peptidase S9A N-terminal" evidence="8">
    <location>
        <begin position="22"/>
        <end position="427"/>
    </location>
</feature>
<keyword evidence="3 6" id="KW-0645">Protease</keyword>
<proteinExistence type="inferred from homology"/>
<evidence type="ECO:0000256" key="3">
    <source>
        <dbReference type="ARBA" id="ARBA00022670"/>
    </source>
</evidence>
<protein>
    <recommendedName>
        <fullName evidence="6">Prolyl endopeptidase</fullName>
        <ecNumber evidence="6">3.4.21.-</ecNumber>
    </recommendedName>
</protein>
<dbReference type="SUPFAM" id="SSF50993">
    <property type="entry name" value="Peptidase/esterase 'gauge' domain"/>
    <property type="match status" value="1"/>
</dbReference>
<dbReference type="InterPro" id="IPR051167">
    <property type="entry name" value="Prolyl_oligopep/macrocyclase"/>
</dbReference>
<evidence type="ECO:0000256" key="4">
    <source>
        <dbReference type="ARBA" id="ARBA00022801"/>
    </source>
</evidence>
<dbReference type="FunFam" id="3.40.50.1820:FF:000005">
    <property type="entry name" value="Prolyl endopeptidase"/>
    <property type="match status" value="1"/>
</dbReference>
<dbReference type="SUPFAM" id="SSF53474">
    <property type="entry name" value="alpha/beta-Hydrolases"/>
    <property type="match status" value="1"/>
</dbReference>
<dbReference type="EMBL" id="JAAAJB010000290">
    <property type="protein sequence ID" value="KAG0259288.1"/>
    <property type="molecule type" value="Genomic_DNA"/>
</dbReference>
<evidence type="ECO:0000256" key="1">
    <source>
        <dbReference type="ARBA" id="ARBA00001070"/>
    </source>
</evidence>
<evidence type="ECO:0000259" key="8">
    <source>
        <dbReference type="Pfam" id="PF02897"/>
    </source>
</evidence>
<dbReference type="InterPro" id="IPR029058">
    <property type="entry name" value="AB_hydrolase_fold"/>
</dbReference>
<keyword evidence="10" id="KW-1185">Reference proteome</keyword>
<dbReference type="Pfam" id="PF00326">
    <property type="entry name" value="Peptidase_S9"/>
    <property type="match status" value="1"/>
</dbReference>
<dbReference type="GO" id="GO:0070012">
    <property type="term" value="F:oligopeptidase activity"/>
    <property type="evidence" value="ECO:0007669"/>
    <property type="project" value="TreeGrafter"/>
</dbReference>
<gene>
    <name evidence="9" type="ORF">DFQ27_004155</name>
</gene>
<dbReference type="PRINTS" id="PR00862">
    <property type="entry name" value="PROLIGOPTASE"/>
</dbReference>
<evidence type="ECO:0000256" key="6">
    <source>
        <dbReference type="RuleBase" id="RU368024"/>
    </source>
</evidence>
<sequence>MVNAATPITSRNGKILYPAIRRTDFSEPLHGVQVADPYRWLEEPASKETEAFVEAQNVLSHDYINKFEARGKFNDRLTELFDFERFTTPYRRGDHYYFYHNTGLQAQNVLYQQDTLDSEPRVFLDPNTLEADGTAALSSTRFSHSGNLFAYSIAKAGSDWVTIYLMDSKGNKLSDVVEWAKFTIISFTHDEKGFFYSSYPKPDVEDGKAGTETNINLNKMLYYHRIGTPQSEDLLLYVDYENPTFSPSADTTHDGKYILLSISKDCDPINKLYLIDLAKANHNVTKDLEIIKVVDNFDAGYEYLSNDNTVFYFKTNKDAPRYKVVKYDLNKPEAGFVDIVPEVEDVLAEALIVNDKHLLVQYMHDVKDVLFVHDLTTGARMGQVPVPIGTIGSISGRREDKEFFLSFTSFLSPGTIFRYDFTEEKEENRLTTFKESKVKNFDASLFETDQVFYESKDGTKIPMFITHKKNVALNGNNPTFLYGYGGFTIPIKAGYSPSAIAFIQHFDGVVAYANLRGGGEYGDEWHKAGMKLKKQNVFDDFQWAAKYLIKHKYTQPSRLSINGGSNGGLLVGACLNQAPELFGAAVADVGVLDMLRFQCFTIGHAWCSDYGNAHDNEEEFKYLYKYSPYHNVTTTHPYPPTLITTSNYDDRVVPLHSYKFTAEIQHTAGPLTDSPLLLRVDTRAGHGAGKPIKKRIEEVTDKFSFIAVALGAKWVD</sequence>
<evidence type="ECO:0000313" key="9">
    <source>
        <dbReference type="EMBL" id="KAG0259288.1"/>
    </source>
</evidence>
<name>A0A9P6Q6S9_9FUNG</name>
<evidence type="ECO:0000256" key="5">
    <source>
        <dbReference type="ARBA" id="ARBA00022825"/>
    </source>
</evidence>
<dbReference type="InterPro" id="IPR001375">
    <property type="entry name" value="Peptidase_S9_cat"/>
</dbReference>
<comment type="similarity">
    <text evidence="2 6">Belongs to the peptidase S9A family.</text>
</comment>
<organism evidence="9 10">
    <name type="scientific">Actinomortierella ambigua</name>
    <dbReference type="NCBI Taxonomy" id="1343610"/>
    <lineage>
        <taxon>Eukaryota</taxon>
        <taxon>Fungi</taxon>
        <taxon>Fungi incertae sedis</taxon>
        <taxon>Mucoromycota</taxon>
        <taxon>Mortierellomycotina</taxon>
        <taxon>Mortierellomycetes</taxon>
        <taxon>Mortierellales</taxon>
        <taxon>Mortierellaceae</taxon>
        <taxon>Actinomortierella</taxon>
    </lineage>
</organism>
<evidence type="ECO:0000256" key="2">
    <source>
        <dbReference type="ARBA" id="ARBA00005228"/>
    </source>
</evidence>
<reference evidence="9" key="1">
    <citation type="journal article" date="2020" name="Fungal Divers.">
        <title>Resolving the Mortierellaceae phylogeny through synthesis of multi-gene phylogenetics and phylogenomics.</title>
        <authorList>
            <person name="Vandepol N."/>
            <person name="Liber J."/>
            <person name="Desiro A."/>
            <person name="Na H."/>
            <person name="Kennedy M."/>
            <person name="Barry K."/>
            <person name="Grigoriev I.V."/>
            <person name="Miller A.N."/>
            <person name="O'Donnell K."/>
            <person name="Stajich J.E."/>
            <person name="Bonito G."/>
        </authorList>
    </citation>
    <scope>NUCLEOTIDE SEQUENCE</scope>
    <source>
        <strain evidence="9">BC1065</strain>
    </source>
</reference>
<dbReference type="InterPro" id="IPR002470">
    <property type="entry name" value="Peptidase_S9A"/>
</dbReference>
<evidence type="ECO:0000259" key="7">
    <source>
        <dbReference type="Pfam" id="PF00326"/>
    </source>
</evidence>
<dbReference type="Gene3D" id="3.40.50.1820">
    <property type="entry name" value="alpha/beta hydrolase"/>
    <property type="match status" value="1"/>
</dbReference>
<dbReference type="Pfam" id="PF02897">
    <property type="entry name" value="Peptidase_S9_N"/>
    <property type="match status" value="1"/>
</dbReference>
<dbReference type="AlphaFoldDB" id="A0A9P6Q6S9"/>
<dbReference type="PANTHER" id="PTHR42881">
    <property type="entry name" value="PROLYL ENDOPEPTIDASE"/>
    <property type="match status" value="1"/>
</dbReference>
<keyword evidence="5 6" id="KW-0720">Serine protease</keyword>
<dbReference type="FunFam" id="2.130.10.120:FF:000001">
    <property type="entry name" value="Prolyl endopeptidase"/>
    <property type="match status" value="1"/>
</dbReference>
<evidence type="ECO:0000313" key="10">
    <source>
        <dbReference type="Proteomes" id="UP000807716"/>
    </source>
</evidence>
<dbReference type="Proteomes" id="UP000807716">
    <property type="component" value="Unassembled WGS sequence"/>
</dbReference>
<dbReference type="Gene3D" id="2.130.10.120">
    <property type="entry name" value="Prolyl oligopeptidase, N-terminal domain"/>
    <property type="match status" value="1"/>
</dbReference>
<accession>A0A9P6Q6S9</accession>
<dbReference type="PROSITE" id="PS00708">
    <property type="entry name" value="PRO_ENDOPEP_SER"/>
    <property type="match status" value="1"/>
</dbReference>
<dbReference type="GO" id="GO:0006508">
    <property type="term" value="P:proteolysis"/>
    <property type="evidence" value="ECO:0007669"/>
    <property type="project" value="UniProtKB-KW"/>
</dbReference>
<keyword evidence="4 6" id="KW-0378">Hydrolase</keyword>
<dbReference type="PANTHER" id="PTHR42881:SF2">
    <property type="entry name" value="PROLYL ENDOPEPTIDASE"/>
    <property type="match status" value="1"/>
</dbReference>
<dbReference type="InterPro" id="IPR023302">
    <property type="entry name" value="Pept_S9A_N"/>
</dbReference>
<comment type="catalytic activity">
    <reaction evidence="1">
        <text>Hydrolysis of Pro-|-Xaa &gt;&gt; Ala-|-Xaa in oligopeptides.</text>
        <dbReference type="EC" id="3.4.21.26"/>
    </reaction>
</comment>
<dbReference type="InterPro" id="IPR002471">
    <property type="entry name" value="Pept_S9_AS"/>
</dbReference>
<comment type="caution">
    <text evidence="9">The sequence shown here is derived from an EMBL/GenBank/DDBJ whole genome shotgun (WGS) entry which is preliminary data.</text>
</comment>
<dbReference type="OrthoDB" id="248387at2759"/>
<dbReference type="GO" id="GO:0004252">
    <property type="term" value="F:serine-type endopeptidase activity"/>
    <property type="evidence" value="ECO:0007669"/>
    <property type="project" value="UniProtKB-UniRule"/>
</dbReference>